<dbReference type="EMBL" id="NVYO01000001">
    <property type="protein sequence ID" value="PBQ23670.1"/>
    <property type="molecule type" value="Genomic_DNA"/>
</dbReference>
<dbReference type="NCBIfam" id="TIGR03544">
    <property type="entry name" value="DivI1A_domain"/>
    <property type="match status" value="1"/>
</dbReference>
<dbReference type="NCBIfam" id="NF010725">
    <property type="entry name" value="PRK14127.1"/>
    <property type="match status" value="1"/>
</dbReference>
<dbReference type="Proteomes" id="UP000307074">
    <property type="component" value="Chromosome"/>
</dbReference>
<evidence type="ECO:0000313" key="7">
    <source>
        <dbReference type="EMBL" id="MBS1009456.1"/>
    </source>
</evidence>
<comment type="function">
    <text evidence="6">Divisome component that associates with the complex late in its assembly, after the Z-ring is formed, and is dependent on DivIC and PBP2B for its recruitment to the divisome. Together with EzrA, is a key component of the system that regulates PBP1 localization during cell cycle progression. Its main role could be the removal of PBP1 from the cell pole after pole maturation is completed. Also contributes to the recruitment of PBP1 to the division complex. Not essential for septum formation.</text>
</comment>
<evidence type="ECO:0000313" key="12">
    <source>
        <dbReference type="Proteomes" id="UP000217918"/>
    </source>
</evidence>
<keyword evidence="1 6" id="KW-0963">Cytoplasm</keyword>
<evidence type="ECO:0000313" key="10">
    <source>
        <dbReference type="EMBL" id="TOZ03356.1"/>
    </source>
</evidence>
<comment type="subcellular location">
    <subcellularLocation>
        <location evidence="6">Cytoplasm</location>
    </subcellularLocation>
    <text evidence="6">Shuttles between the lateral wall and the division site in a cell cycle-dependent manner.</text>
</comment>
<dbReference type="GO" id="GO:0005737">
    <property type="term" value="C:cytoplasm"/>
    <property type="evidence" value="ECO:0007669"/>
    <property type="project" value="UniProtKB-SubCell"/>
</dbReference>
<comment type="subunit">
    <text evidence="6">Forms polymers through the coiled coil domains. Interacts with PBP1, MreC and EzrA.</text>
</comment>
<dbReference type="PANTHER" id="PTHR35794">
    <property type="entry name" value="CELL DIVISION PROTEIN DIVIVA"/>
    <property type="match status" value="1"/>
</dbReference>
<evidence type="ECO:0000313" key="11">
    <source>
        <dbReference type="EMBL" id="WAD01986.1"/>
    </source>
</evidence>
<dbReference type="Proteomes" id="UP000785759">
    <property type="component" value="Unassembled WGS sequence"/>
</dbReference>
<gene>
    <name evidence="6 7" type="primary">gpsB</name>
    <name evidence="8" type="ORF">CNR29_06455</name>
    <name evidence="10" type="ORF">DIS17_08785</name>
    <name evidence="7" type="ORF">JK167_01240</name>
    <name evidence="11" type="ORF">ORR04_01935</name>
    <name evidence="9" type="ORF">UCCLBBS449_1342</name>
</gene>
<keyword evidence="3 6" id="KW-0133">Cell shape</keyword>
<accession>A0A0C1M684</accession>
<dbReference type="Proteomes" id="UP000676478">
    <property type="component" value="Unassembled WGS sequence"/>
</dbReference>
<dbReference type="GO" id="GO:0051301">
    <property type="term" value="P:cell division"/>
    <property type="evidence" value="ECO:0007669"/>
    <property type="project" value="UniProtKB-UniRule"/>
</dbReference>
<dbReference type="EMBL" id="QFDK01000009">
    <property type="protein sequence ID" value="TOZ03356.1"/>
    <property type="molecule type" value="Genomic_DNA"/>
</dbReference>
<keyword evidence="4 6" id="KW-0175">Coiled coil</keyword>
<dbReference type="HAMAP" id="MF_02011">
    <property type="entry name" value="GpsB"/>
    <property type="match status" value="1"/>
</dbReference>
<comment type="similarity">
    <text evidence="6">Belongs to the GpsB family.</text>
</comment>
<dbReference type="Proteomes" id="UP001164768">
    <property type="component" value="Chromosome"/>
</dbReference>
<dbReference type="GeneID" id="56992942"/>
<evidence type="ECO:0000256" key="1">
    <source>
        <dbReference type="ARBA" id="ARBA00022490"/>
    </source>
</evidence>
<reference evidence="11" key="6">
    <citation type="submission" date="2022-11" db="EMBL/GenBank/DDBJ databases">
        <title>Whole genome sequence of Levilactobacillus brevis SMB091.</title>
        <authorList>
            <person name="Kim J.-M."/>
            <person name="Kim O.-C."/>
            <person name="Choi Y.H."/>
            <person name="Han N.S."/>
            <person name="Hurh B."/>
        </authorList>
    </citation>
    <scope>NUCLEOTIDE SEQUENCE</scope>
    <source>
        <strain evidence="11">SMB091</strain>
    </source>
</reference>
<evidence type="ECO:0000313" key="8">
    <source>
        <dbReference type="EMBL" id="PBQ23670.1"/>
    </source>
</evidence>
<reference evidence="7" key="5">
    <citation type="submission" date="2022-09" db="EMBL/GenBank/DDBJ databases">
        <title>Genome-inferred correspondence between phylogeny and metabolic traits in the wild Drosophila gut microbiome.</title>
        <authorList>
            <person name="Bueno E."/>
            <person name="Blow F."/>
            <person name="Douglas A.E."/>
        </authorList>
    </citation>
    <scope>NUCLEOTIDE SEQUENCE</scope>
    <source>
        <strain evidence="7">Dm-2019-70</strain>
    </source>
</reference>
<dbReference type="SMR" id="A0A0C1M684"/>
<dbReference type="PIRSF" id="PIRSF029938">
    <property type="entry name" value="UCP029938"/>
    <property type="match status" value="1"/>
</dbReference>
<organism evidence="8 12">
    <name type="scientific">Levilactobacillus brevis</name>
    <name type="common">Lactobacillus brevis</name>
    <dbReference type="NCBI Taxonomy" id="1580"/>
    <lineage>
        <taxon>Bacteria</taxon>
        <taxon>Bacillati</taxon>
        <taxon>Bacillota</taxon>
        <taxon>Bacilli</taxon>
        <taxon>Lactobacillales</taxon>
        <taxon>Lactobacillaceae</taxon>
        <taxon>Levilactobacillus</taxon>
    </lineage>
</organism>
<dbReference type="Pfam" id="PF05103">
    <property type="entry name" value="DivIVA"/>
    <property type="match status" value="1"/>
</dbReference>
<evidence type="ECO:0000256" key="2">
    <source>
        <dbReference type="ARBA" id="ARBA00022618"/>
    </source>
</evidence>
<reference evidence="10" key="2">
    <citation type="submission" date="2018-05" db="EMBL/GenBank/DDBJ databases">
        <title>Genome Comparison of Lactic Acid Bacteria Isolated from non-Wheat Sourdough.</title>
        <authorList>
            <person name="Rice T."/>
            <person name="Axel C."/>
            <person name="Lynch K.M."/>
            <person name="Benz C."/>
            <person name="Arendt E.K."/>
            <person name="Coffey A."/>
        </authorList>
    </citation>
    <scope>NUCLEOTIDE SEQUENCE</scope>
    <source>
        <strain evidence="10">TR055</strain>
    </source>
</reference>
<dbReference type="InterPro" id="IPR007793">
    <property type="entry name" value="DivIVA_fam"/>
</dbReference>
<dbReference type="RefSeq" id="WP_011667776.1">
    <property type="nucleotide sequence ID" value="NZ_BBOW01000064.1"/>
</dbReference>
<dbReference type="EMBL" id="CP113117">
    <property type="protein sequence ID" value="WAD01986.1"/>
    <property type="molecule type" value="Genomic_DNA"/>
</dbReference>
<evidence type="ECO:0000256" key="6">
    <source>
        <dbReference type="HAMAP-Rule" id="MF_02011"/>
    </source>
</evidence>
<dbReference type="Gene3D" id="6.10.250.660">
    <property type="match status" value="1"/>
</dbReference>
<protein>
    <recommendedName>
        <fullName evidence="6">Cell cycle protein GpsB</fullName>
    </recommendedName>
    <alternativeName>
        <fullName evidence="6">Guiding PBP1-shuttling protein</fullName>
    </alternativeName>
</protein>
<keyword evidence="2 6" id="KW-0132">Cell division</keyword>
<name>A0A0C1M684_LEVBR</name>
<reference evidence="9 13" key="3">
    <citation type="submission" date="2018-07" db="EMBL/GenBank/DDBJ databases">
        <authorList>
            <person name="Feyereisen M."/>
        </authorList>
    </citation>
    <scope>NUCLEOTIDE SEQUENCE [LARGE SCALE GENOMIC DNA]</scope>
    <source>
        <strain evidence="9 13">UCCLBBS449</strain>
    </source>
</reference>
<reference evidence="8 12" key="1">
    <citation type="submission" date="2017-09" db="EMBL/GenBank/DDBJ databases">
        <title>Genome sequence of Lactobacillus brevis D7.</title>
        <authorList>
            <person name="Kwon M.-S."/>
            <person name="Lim S.K."/>
            <person name="Choi H.-J."/>
        </authorList>
    </citation>
    <scope>NUCLEOTIDE SEQUENCE [LARGE SCALE GENOMIC DNA]</scope>
    <source>
        <strain evidence="8 12">D7</strain>
    </source>
</reference>
<evidence type="ECO:0000313" key="9">
    <source>
        <dbReference type="EMBL" id="QCZ53291.1"/>
    </source>
</evidence>
<dbReference type="AlphaFoldDB" id="A0A0C1M684"/>
<dbReference type="EMBL" id="JAERKF010000001">
    <property type="protein sequence ID" value="MBS1009456.1"/>
    <property type="molecule type" value="Genomic_DNA"/>
</dbReference>
<reference evidence="7" key="4">
    <citation type="submission" date="2020-12" db="EMBL/GenBank/DDBJ databases">
        <authorList>
            <person name="Mcmullen J.G."/>
        </authorList>
    </citation>
    <scope>NUCLEOTIDE SEQUENCE</scope>
    <source>
        <strain evidence="7">Dm-2019-70</strain>
    </source>
</reference>
<dbReference type="OrthoDB" id="389699at2"/>
<dbReference type="Proteomes" id="UP000217918">
    <property type="component" value="Unassembled WGS sequence"/>
</dbReference>
<dbReference type="OMA" id="MEQVKYT"/>
<dbReference type="InterPro" id="IPR019933">
    <property type="entry name" value="DivIVA_domain"/>
</dbReference>
<evidence type="ECO:0000313" key="13">
    <source>
        <dbReference type="Proteomes" id="UP000307074"/>
    </source>
</evidence>
<evidence type="ECO:0000256" key="3">
    <source>
        <dbReference type="ARBA" id="ARBA00022960"/>
    </source>
</evidence>
<dbReference type="GO" id="GO:0008360">
    <property type="term" value="P:regulation of cell shape"/>
    <property type="evidence" value="ECO:0007669"/>
    <property type="project" value="UniProtKB-UniRule"/>
</dbReference>
<keyword evidence="5 6" id="KW-0131">Cell cycle</keyword>
<evidence type="ECO:0000256" key="4">
    <source>
        <dbReference type="ARBA" id="ARBA00023054"/>
    </source>
</evidence>
<dbReference type="EMBL" id="CP031198">
    <property type="protein sequence ID" value="QCZ53291.1"/>
    <property type="molecule type" value="Genomic_DNA"/>
</dbReference>
<feature type="coiled-coil region" evidence="6">
    <location>
        <begin position="32"/>
        <end position="66"/>
    </location>
</feature>
<evidence type="ECO:0000256" key="5">
    <source>
        <dbReference type="ARBA" id="ARBA00023306"/>
    </source>
</evidence>
<dbReference type="PANTHER" id="PTHR35794:SF1">
    <property type="entry name" value="CELL CYCLE PROTEIN GPSB"/>
    <property type="match status" value="1"/>
</dbReference>
<sequence length="117" mass="13491">MENVNFTPKEILQKQFRQKMRGYDPDDVDSFLDNVIKDYDAFVKENQRLQDENERLLAKVDELTRQVQVGASQPRAAATSPASSNVTNMDILKRLSNLERHVFGSQLDNDPNESHRL</sequence>
<dbReference type="InterPro" id="IPR011229">
    <property type="entry name" value="Cell_cycle_GpsB"/>
</dbReference>
<proteinExistence type="inferred from homology"/>